<gene>
    <name evidence="1" type="ORF">Patl1_18053</name>
</gene>
<reference evidence="2" key="1">
    <citation type="journal article" date="2023" name="G3 (Bethesda)">
        <title>Genome assembly and association tests identify interacting loci associated with vigor, precocity, and sex in interspecific pistachio rootstocks.</title>
        <authorList>
            <person name="Palmer W."/>
            <person name="Jacygrad E."/>
            <person name="Sagayaradj S."/>
            <person name="Cavanaugh K."/>
            <person name="Han R."/>
            <person name="Bertier L."/>
            <person name="Beede B."/>
            <person name="Kafkas S."/>
            <person name="Golino D."/>
            <person name="Preece J."/>
            <person name="Michelmore R."/>
        </authorList>
    </citation>
    <scope>NUCLEOTIDE SEQUENCE [LARGE SCALE GENOMIC DNA]</scope>
</reference>
<accession>A0ACC1C1R8</accession>
<sequence length="346" mass="39728">MSDMTGSTKVSWHPDIDVDTTTTAYWFNWRVLLCAISVIIPMTFASFLIWKNEGFRESNRGSSRETEKEAPGALFDDETWRPCLKGVHPAWLLSFRVIAFFVLMLLLVVTAFVDGGSIFYYYTQWTCTLITVYFGLGSLLSIYGCYQYQKRLCGEKVGNLEMDAENGTYVASAQGENSNNAAKVTNTDEEAHVRQRAGFWGYAFQIIFQMSAGAVLLTDCVFWFIIVPFLEINNYGLNILIINMHTINAVFLLGDASLNCLRFPIFRVAYFYLWTVTYVIVQWIVHACVKLWWPYPFLDLSSSYAPLWYFSVAVMHIPCYGAFALTIKVKHYLLSRWFKNSYLCAM</sequence>
<protein>
    <submittedName>
        <fullName evidence="1">Uncharacterized protein</fullName>
    </submittedName>
</protein>
<dbReference type="EMBL" id="CM047898">
    <property type="protein sequence ID" value="KAJ0105912.1"/>
    <property type="molecule type" value="Genomic_DNA"/>
</dbReference>
<dbReference type="Proteomes" id="UP001164250">
    <property type="component" value="Chromosome 2"/>
</dbReference>
<keyword evidence="2" id="KW-1185">Reference proteome</keyword>
<comment type="caution">
    <text evidence="1">The sequence shown here is derived from an EMBL/GenBank/DDBJ whole genome shotgun (WGS) entry which is preliminary data.</text>
</comment>
<proteinExistence type="predicted"/>
<evidence type="ECO:0000313" key="2">
    <source>
        <dbReference type="Proteomes" id="UP001164250"/>
    </source>
</evidence>
<name>A0ACC1C1R8_9ROSI</name>
<organism evidence="1 2">
    <name type="scientific">Pistacia atlantica</name>
    <dbReference type="NCBI Taxonomy" id="434234"/>
    <lineage>
        <taxon>Eukaryota</taxon>
        <taxon>Viridiplantae</taxon>
        <taxon>Streptophyta</taxon>
        <taxon>Embryophyta</taxon>
        <taxon>Tracheophyta</taxon>
        <taxon>Spermatophyta</taxon>
        <taxon>Magnoliopsida</taxon>
        <taxon>eudicotyledons</taxon>
        <taxon>Gunneridae</taxon>
        <taxon>Pentapetalae</taxon>
        <taxon>rosids</taxon>
        <taxon>malvids</taxon>
        <taxon>Sapindales</taxon>
        <taxon>Anacardiaceae</taxon>
        <taxon>Pistacia</taxon>
    </lineage>
</organism>
<evidence type="ECO:0000313" key="1">
    <source>
        <dbReference type="EMBL" id="KAJ0105912.1"/>
    </source>
</evidence>